<reference evidence="8" key="1">
    <citation type="submission" date="2022-08" db="UniProtKB">
        <authorList>
            <consortium name="EnsemblMetazoa"/>
        </authorList>
    </citation>
    <scope>IDENTIFICATION</scope>
    <source>
        <strain evidence="8">05x7-T-G4-1.051#20</strain>
    </source>
</reference>
<accession>A0A8W8KP57</accession>
<protein>
    <recommendedName>
        <fullName evidence="7">Tetraspanin</fullName>
    </recommendedName>
</protein>
<dbReference type="InterPro" id="IPR018499">
    <property type="entry name" value="Tetraspanin/Peripherin"/>
</dbReference>
<keyword evidence="5 7" id="KW-0472">Membrane</keyword>
<dbReference type="GO" id="GO:0005886">
    <property type="term" value="C:plasma membrane"/>
    <property type="evidence" value="ECO:0007669"/>
    <property type="project" value="TreeGrafter"/>
</dbReference>
<dbReference type="PIRSF" id="PIRSF002419">
    <property type="entry name" value="Tetraspanin"/>
    <property type="match status" value="1"/>
</dbReference>
<keyword evidence="3 7" id="KW-0812">Transmembrane</keyword>
<dbReference type="InterPro" id="IPR000301">
    <property type="entry name" value="Tetraspanin_animals"/>
</dbReference>
<sequence>MSLNCGGKLGMAFLIGINVIFFLMGLGLAIAGGLALSNLSNINTDHIKPLLDSIKVGSFQAGSMVNSLSILIIVIGVFILVVSGLGLFGACCQNKCMLVTYAILILILLVMKIAVIAMWFTMKNKVEKEIKDKLLVALKDNFKDDTITNANTISNAWNYMFMTLDCCGVNPVLSATNDFDQTSWCLTSGTCKTGTSEIPKTCCVNVDESSYTSAPAGCHTNVNSGTYNTKGCYDVLKNKLLSQSPAIIGVVITIILLEILAVIFAFLICCQIGGDTARISDVAKMY</sequence>
<evidence type="ECO:0000313" key="8">
    <source>
        <dbReference type="EnsemblMetazoa" id="G24462.1:cds"/>
    </source>
</evidence>
<dbReference type="Gene3D" id="1.10.1450.10">
    <property type="entry name" value="Tetraspanin"/>
    <property type="match status" value="1"/>
</dbReference>
<dbReference type="PANTHER" id="PTHR19282">
    <property type="entry name" value="TETRASPANIN"/>
    <property type="match status" value="1"/>
</dbReference>
<keyword evidence="9" id="KW-1185">Reference proteome</keyword>
<evidence type="ECO:0000256" key="5">
    <source>
        <dbReference type="ARBA" id="ARBA00023136"/>
    </source>
</evidence>
<evidence type="ECO:0000256" key="2">
    <source>
        <dbReference type="ARBA" id="ARBA00006840"/>
    </source>
</evidence>
<evidence type="ECO:0000256" key="7">
    <source>
        <dbReference type="RuleBase" id="RU361218"/>
    </source>
</evidence>
<dbReference type="AlphaFoldDB" id="A0A8W8KP57"/>
<proteinExistence type="inferred from homology"/>
<organism evidence="8 9">
    <name type="scientific">Magallana gigas</name>
    <name type="common">Pacific oyster</name>
    <name type="synonym">Crassostrea gigas</name>
    <dbReference type="NCBI Taxonomy" id="29159"/>
    <lineage>
        <taxon>Eukaryota</taxon>
        <taxon>Metazoa</taxon>
        <taxon>Spiralia</taxon>
        <taxon>Lophotrochozoa</taxon>
        <taxon>Mollusca</taxon>
        <taxon>Bivalvia</taxon>
        <taxon>Autobranchia</taxon>
        <taxon>Pteriomorphia</taxon>
        <taxon>Ostreida</taxon>
        <taxon>Ostreoidea</taxon>
        <taxon>Ostreidae</taxon>
        <taxon>Magallana</taxon>
    </lineage>
</organism>
<feature type="transmembrane region" description="Helical" evidence="7">
    <location>
        <begin position="12"/>
        <end position="36"/>
    </location>
</feature>
<dbReference type="PRINTS" id="PR00259">
    <property type="entry name" value="TMFOUR"/>
</dbReference>
<evidence type="ECO:0000256" key="6">
    <source>
        <dbReference type="PIRSR" id="PIRSR002419-1"/>
    </source>
</evidence>
<keyword evidence="4 7" id="KW-1133">Transmembrane helix</keyword>
<feature type="transmembrane region" description="Helical" evidence="7">
    <location>
        <begin position="246"/>
        <end position="270"/>
    </location>
</feature>
<feature type="disulfide bond" evidence="6">
    <location>
        <begin position="167"/>
        <end position="185"/>
    </location>
</feature>
<feature type="transmembrane region" description="Helical" evidence="7">
    <location>
        <begin position="98"/>
        <end position="120"/>
    </location>
</feature>
<evidence type="ECO:0000256" key="1">
    <source>
        <dbReference type="ARBA" id="ARBA00004141"/>
    </source>
</evidence>
<comment type="similarity">
    <text evidence="2 7">Belongs to the tetraspanin (TM4SF) family.</text>
</comment>
<evidence type="ECO:0000313" key="9">
    <source>
        <dbReference type="Proteomes" id="UP000005408"/>
    </source>
</evidence>
<dbReference type="InterPro" id="IPR008952">
    <property type="entry name" value="Tetraspanin_EC2_sf"/>
</dbReference>
<dbReference type="Pfam" id="PF00335">
    <property type="entry name" value="Tetraspanin"/>
    <property type="match status" value="1"/>
</dbReference>
<dbReference type="PANTHER" id="PTHR19282:SF534">
    <property type="entry name" value="TETRASPANIN FAMILY-RELATED"/>
    <property type="match status" value="1"/>
</dbReference>
<dbReference type="Proteomes" id="UP000005408">
    <property type="component" value="Unassembled WGS sequence"/>
</dbReference>
<feature type="transmembrane region" description="Helical" evidence="7">
    <location>
        <begin position="68"/>
        <end position="91"/>
    </location>
</feature>
<dbReference type="EnsemblMetazoa" id="G24462.1">
    <property type="protein sequence ID" value="G24462.1:cds"/>
    <property type="gene ID" value="G24462"/>
</dbReference>
<evidence type="ECO:0000256" key="4">
    <source>
        <dbReference type="ARBA" id="ARBA00022989"/>
    </source>
</evidence>
<dbReference type="SUPFAM" id="SSF48652">
    <property type="entry name" value="Tetraspanin"/>
    <property type="match status" value="1"/>
</dbReference>
<name>A0A8W8KP57_MAGGI</name>
<evidence type="ECO:0000256" key="3">
    <source>
        <dbReference type="ARBA" id="ARBA00022692"/>
    </source>
</evidence>
<keyword evidence="6" id="KW-1015">Disulfide bond</keyword>
<comment type="subcellular location">
    <subcellularLocation>
        <location evidence="1 7">Membrane</location>
        <topology evidence="1 7">Multi-pass membrane protein</topology>
    </subcellularLocation>
</comment>